<dbReference type="EMBL" id="RCBY01000201">
    <property type="protein sequence ID" value="RQH28882.1"/>
    <property type="molecule type" value="Genomic_DNA"/>
</dbReference>
<dbReference type="Proteomes" id="UP000269154">
    <property type="component" value="Unassembled WGS sequence"/>
</dbReference>
<reference evidence="1 2" key="1">
    <citation type="journal article" date="2018" name="ACS Chem. Biol.">
        <title>Ketoreductase domain dysfunction expands chemodiversity: malyngamide biosynthesis in the cyanobacterium Okeania hirsuta.</title>
        <authorList>
            <person name="Moss N.A."/>
            <person name="Leao T."/>
            <person name="Rankin M."/>
            <person name="McCullough T.M."/>
            <person name="Qu P."/>
            <person name="Korobeynikov A."/>
            <person name="Smith J.L."/>
            <person name="Gerwick L."/>
            <person name="Gerwick W.H."/>
        </authorList>
    </citation>
    <scope>NUCLEOTIDE SEQUENCE [LARGE SCALE GENOMIC DNA]</scope>
    <source>
        <strain evidence="1 2">PAB10Feb10-1</strain>
    </source>
</reference>
<dbReference type="AlphaFoldDB" id="A0A3N6PLD8"/>
<sequence>MEKRGKNRQGLLIKAETTPQANHSVLHSEYFNTYDSLEALSPEQLRLLLAEKEKYTKKLEAWVDKAVNRSGGVNIENYSNKGDTNMPESIGDKIDIRENYGIGKDGEIREIRGAVGNKGEIYGLADSQGEIKDSKIARNIYEAQQKTLAETAAEIQQLLKQLEQSNPTETTAGQMAVVTQAIEIVENNPTLKQRVIGALKSVGTEAFKEALDNPVANILVAAFQGWIEP</sequence>
<dbReference type="OrthoDB" id="516320at2"/>
<accession>A0A3N6PLD8</accession>
<keyword evidence="2" id="KW-1185">Reference proteome</keyword>
<gene>
    <name evidence="1" type="ORF">D5R40_25185</name>
</gene>
<protein>
    <submittedName>
        <fullName evidence="1">Uncharacterized protein</fullName>
    </submittedName>
</protein>
<evidence type="ECO:0000313" key="2">
    <source>
        <dbReference type="Proteomes" id="UP000269154"/>
    </source>
</evidence>
<organism evidence="1 2">
    <name type="scientific">Okeania hirsuta</name>
    <dbReference type="NCBI Taxonomy" id="1458930"/>
    <lineage>
        <taxon>Bacteria</taxon>
        <taxon>Bacillati</taxon>
        <taxon>Cyanobacteriota</taxon>
        <taxon>Cyanophyceae</taxon>
        <taxon>Oscillatoriophycideae</taxon>
        <taxon>Oscillatoriales</taxon>
        <taxon>Microcoleaceae</taxon>
        <taxon>Okeania</taxon>
    </lineage>
</organism>
<comment type="caution">
    <text evidence="1">The sequence shown here is derived from an EMBL/GenBank/DDBJ whole genome shotgun (WGS) entry which is preliminary data.</text>
</comment>
<name>A0A3N6PLD8_9CYAN</name>
<proteinExistence type="predicted"/>
<dbReference type="RefSeq" id="WP_124155362.1">
    <property type="nucleotide sequence ID" value="NZ_CAWOLW010000115.1"/>
</dbReference>
<evidence type="ECO:0000313" key="1">
    <source>
        <dbReference type="EMBL" id="RQH28882.1"/>
    </source>
</evidence>